<dbReference type="Proteomes" id="UP000578697">
    <property type="component" value="Unassembled WGS sequence"/>
</dbReference>
<keyword evidence="1" id="KW-0969">Cilium</keyword>
<proteinExistence type="predicted"/>
<dbReference type="Proteomes" id="UP000593591">
    <property type="component" value="Chromosome"/>
</dbReference>
<organism evidence="1 3">
    <name type="scientific">Treponema rectale</name>
    <dbReference type="NCBI Taxonomy" id="744512"/>
    <lineage>
        <taxon>Bacteria</taxon>
        <taxon>Pseudomonadati</taxon>
        <taxon>Spirochaetota</taxon>
        <taxon>Spirochaetia</taxon>
        <taxon>Spirochaetales</taxon>
        <taxon>Treponemataceae</taxon>
        <taxon>Treponema</taxon>
    </lineage>
</organism>
<dbReference type="EMBL" id="CP031517">
    <property type="protein sequence ID" value="QOS40645.1"/>
    <property type="molecule type" value="Genomic_DNA"/>
</dbReference>
<sequence length="167" mass="18974">MLKYSEWNKSTKILTGIIAAILLVILFVTATALASGNFAPGKNLRRSDPTPAQVLKRPESSRLNAYTDFGQIRTQTKSKNNDTPGTVVVIAPWFSYEKADTELFEELSNKELFIENLISDYFKNFTEDQLVEKGEVEVKTELLELINNNLVLGKIRGIYFQTYIFIQ</sequence>
<protein>
    <submittedName>
        <fullName evidence="1">Flagellar FliL protein</fullName>
    </submittedName>
</protein>
<gene>
    <name evidence="2" type="ORF">DYE49_09300</name>
    <name evidence="1" type="ORF">HNP77_002432</name>
</gene>
<reference evidence="2 4" key="1">
    <citation type="submission" date="2018-08" db="EMBL/GenBank/DDBJ databases">
        <title>The first complete genome of Treponema rectale (CHPAT), a commensal spirochete of the bovine rectum.</title>
        <authorList>
            <person name="Staton G.J."/>
            <person name="Clegg S.R."/>
            <person name="Carter S.D."/>
            <person name="Radford A.D."/>
            <person name="Darby A."/>
            <person name="Hall N."/>
            <person name="Birtles R.J."/>
            <person name="Evans N.J."/>
        </authorList>
    </citation>
    <scope>NUCLEOTIDE SEQUENCE [LARGE SCALE GENOMIC DNA]</scope>
    <source>
        <strain evidence="2 4">CHPA</strain>
    </source>
</reference>
<accession>A0A840SL11</accession>
<name>A0A840SL11_9SPIR</name>
<keyword evidence="1" id="KW-0966">Cell projection</keyword>
<dbReference type="AlphaFoldDB" id="A0A840SL11"/>
<keyword evidence="1" id="KW-0282">Flagellum</keyword>
<dbReference type="RefSeq" id="WP_184653727.1">
    <property type="nucleotide sequence ID" value="NZ_JACHFR010000005.1"/>
</dbReference>
<evidence type="ECO:0000313" key="2">
    <source>
        <dbReference type="EMBL" id="QOS40645.1"/>
    </source>
</evidence>
<keyword evidence="3" id="KW-1185">Reference proteome</keyword>
<dbReference type="KEGG" id="trc:DYE49_09300"/>
<evidence type="ECO:0000313" key="3">
    <source>
        <dbReference type="Proteomes" id="UP000578697"/>
    </source>
</evidence>
<reference evidence="1 3" key="2">
    <citation type="submission" date="2020-08" db="EMBL/GenBank/DDBJ databases">
        <title>Genomic Encyclopedia of Type Strains, Phase IV (KMG-IV): sequencing the most valuable type-strain genomes for metagenomic binning, comparative biology and taxonomic classification.</title>
        <authorList>
            <person name="Goeker M."/>
        </authorList>
    </citation>
    <scope>NUCLEOTIDE SEQUENCE [LARGE SCALE GENOMIC DNA]</scope>
    <source>
        <strain evidence="1 3">DSM 103679</strain>
    </source>
</reference>
<evidence type="ECO:0000313" key="4">
    <source>
        <dbReference type="Proteomes" id="UP000593591"/>
    </source>
</evidence>
<evidence type="ECO:0000313" key="1">
    <source>
        <dbReference type="EMBL" id="MBB5220042.1"/>
    </source>
</evidence>
<dbReference type="EMBL" id="JACHFR010000005">
    <property type="protein sequence ID" value="MBB5220042.1"/>
    <property type="molecule type" value="Genomic_DNA"/>
</dbReference>